<keyword evidence="1" id="KW-0547">Nucleotide-binding</keyword>
<keyword evidence="5" id="KW-1185">Reference proteome</keyword>
<proteinExistence type="inferred from homology"/>
<accession>A0A917FP70</accession>
<evidence type="ECO:0000256" key="2">
    <source>
        <dbReference type="ARBA" id="ARBA00024200"/>
    </source>
</evidence>
<dbReference type="GO" id="GO:1990133">
    <property type="term" value="C:molybdopterin adenylyltransferase complex"/>
    <property type="evidence" value="ECO:0007669"/>
    <property type="project" value="TreeGrafter"/>
</dbReference>
<comment type="caution">
    <text evidence="4">The sequence shown here is derived from an EMBL/GenBank/DDBJ whole genome shotgun (WGS) entry which is preliminary data.</text>
</comment>
<sequence>MSVTVLYFAALKESAGMAQEILPVPDSLPALYAALRVRHGFGYEPAALRVALNGAFADWSDPVRAGDTVAFIPPVSGG</sequence>
<evidence type="ECO:0000256" key="1">
    <source>
        <dbReference type="ARBA" id="ARBA00022741"/>
    </source>
</evidence>
<dbReference type="InterPro" id="IPR012675">
    <property type="entry name" value="Beta-grasp_dom_sf"/>
</dbReference>
<dbReference type="PANTHER" id="PTHR33359">
    <property type="entry name" value="MOLYBDOPTERIN SYNTHASE SULFUR CARRIER SUBUNIT"/>
    <property type="match status" value="1"/>
</dbReference>
<dbReference type="PANTHER" id="PTHR33359:SF1">
    <property type="entry name" value="MOLYBDOPTERIN SYNTHASE SULFUR CARRIER SUBUNIT"/>
    <property type="match status" value="1"/>
</dbReference>
<evidence type="ECO:0000256" key="3">
    <source>
        <dbReference type="ARBA" id="ARBA00024247"/>
    </source>
</evidence>
<evidence type="ECO:0000313" key="4">
    <source>
        <dbReference type="EMBL" id="GGF92270.1"/>
    </source>
</evidence>
<organism evidence="4 5">
    <name type="scientific">Arenimonas maotaiensis</name>
    <dbReference type="NCBI Taxonomy" id="1446479"/>
    <lineage>
        <taxon>Bacteria</taxon>
        <taxon>Pseudomonadati</taxon>
        <taxon>Pseudomonadota</taxon>
        <taxon>Gammaproteobacteria</taxon>
        <taxon>Lysobacterales</taxon>
        <taxon>Lysobacteraceae</taxon>
        <taxon>Arenimonas</taxon>
    </lineage>
</organism>
<reference evidence="4" key="1">
    <citation type="journal article" date="2014" name="Int. J. Syst. Evol. Microbiol.">
        <title>Complete genome sequence of Corynebacterium casei LMG S-19264T (=DSM 44701T), isolated from a smear-ripened cheese.</title>
        <authorList>
            <consortium name="US DOE Joint Genome Institute (JGI-PGF)"/>
            <person name="Walter F."/>
            <person name="Albersmeier A."/>
            <person name="Kalinowski J."/>
            <person name="Ruckert C."/>
        </authorList>
    </citation>
    <scope>NUCLEOTIDE SEQUENCE</scope>
    <source>
        <strain evidence="4">CGMCC 1.12726</strain>
    </source>
</reference>
<dbReference type="AlphaFoldDB" id="A0A917FP70"/>
<name>A0A917FP70_9GAMM</name>
<dbReference type="EMBL" id="BMFO01000002">
    <property type="protein sequence ID" value="GGF92270.1"/>
    <property type="molecule type" value="Genomic_DNA"/>
</dbReference>
<dbReference type="GO" id="GO:0000166">
    <property type="term" value="F:nucleotide binding"/>
    <property type="evidence" value="ECO:0007669"/>
    <property type="project" value="UniProtKB-KW"/>
</dbReference>
<evidence type="ECO:0000313" key="5">
    <source>
        <dbReference type="Proteomes" id="UP000632858"/>
    </source>
</evidence>
<dbReference type="SUPFAM" id="SSF54285">
    <property type="entry name" value="MoaD/ThiS"/>
    <property type="match status" value="1"/>
</dbReference>
<dbReference type="InterPro" id="IPR044672">
    <property type="entry name" value="MOCS2A"/>
</dbReference>
<dbReference type="InterPro" id="IPR003749">
    <property type="entry name" value="ThiS/MoaD-like"/>
</dbReference>
<dbReference type="InterPro" id="IPR016155">
    <property type="entry name" value="Mopterin_synth/thiamin_S_b"/>
</dbReference>
<comment type="similarity">
    <text evidence="2">Belongs to the MoaD family.</text>
</comment>
<dbReference type="GO" id="GO:0006777">
    <property type="term" value="P:Mo-molybdopterin cofactor biosynthetic process"/>
    <property type="evidence" value="ECO:0007669"/>
    <property type="project" value="InterPro"/>
</dbReference>
<dbReference type="Gene3D" id="3.10.20.30">
    <property type="match status" value="1"/>
</dbReference>
<reference evidence="4" key="2">
    <citation type="submission" date="2020-09" db="EMBL/GenBank/DDBJ databases">
        <authorList>
            <person name="Sun Q."/>
            <person name="Zhou Y."/>
        </authorList>
    </citation>
    <scope>NUCLEOTIDE SEQUENCE</scope>
    <source>
        <strain evidence="4">CGMCC 1.12726</strain>
    </source>
</reference>
<dbReference type="RefSeq" id="WP_188448971.1">
    <property type="nucleotide sequence ID" value="NZ_BMFO01000002.1"/>
</dbReference>
<dbReference type="CDD" id="cd00754">
    <property type="entry name" value="Ubl_MoaD"/>
    <property type="match status" value="1"/>
</dbReference>
<dbReference type="Pfam" id="PF02597">
    <property type="entry name" value="ThiS"/>
    <property type="match status" value="1"/>
</dbReference>
<protein>
    <recommendedName>
        <fullName evidence="3">Molybdopterin synthase sulfur carrier subunit</fullName>
    </recommendedName>
</protein>
<dbReference type="Proteomes" id="UP000632858">
    <property type="component" value="Unassembled WGS sequence"/>
</dbReference>
<gene>
    <name evidence="4" type="primary">moaD</name>
    <name evidence="4" type="ORF">GCM10010960_12750</name>
</gene>